<reference evidence="1 2" key="1">
    <citation type="journal article" date="2011" name="J. Bacteriol.">
        <title>Genome sequence of 'Pedosphaera parvula' Ellin514, an aerobic Verrucomicrobial isolate from pasture soil.</title>
        <authorList>
            <person name="Kant R."/>
            <person name="van Passel M.W."/>
            <person name="Sangwan P."/>
            <person name="Palva A."/>
            <person name="Lucas S."/>
            <person name="Copeland A."/>
            <person name="Lapidus A."/>
            <person name="Glavina Del Rio T."/>
            <person name="Dalin E."/>
            <person name="Tice H."/>
            <person name="Bruce D."/>
            <person name="Goodwin L."/>
            <person name="Pitluck S."/>
            <person name="Chertkov O."/>
            <person name="Larimer F.W."/>
            <person name="Land M.L."/>
            <person name="Hauser L."/>
            <person name="Brettin T.S."/>
            <person name="Detter J.C."/>
            <person name="Han S."/>
            <person name="de Vos W.M."/>
            <person name="Janssen P.H."/>
            <person name="Smidt H."/>
        </authorList>
    </citation>
    <scope>NUCLEOTIDE SEQUENCE [LARGE SCALE GENOMIC DNA]</scope>
    <source>
        <strain evidence="1 2">Ellin514</strain>
    </source>
</reference>
<feature type="non-terminal residue" evidence="1">
    <location>
        <position position="1"/>
    </location>
</feature>
<keyword evidence="2" id="KW-1185">Reference proteome</keyword>
<dbReference type="Proteomes" id="UP000003688">
    <property type="component" value="Unassembled WGS sequence"/>
</dbReference>
<organism evidence="1 2">
    <name type="scientific">Pedosphaera parvula (strain Ellin514)</name>
    <dbReference type="NCBI Taxonomy" id="320771"/>
    <lineage>
        <taxon>Bacteria</taxon>
        <taxon>Pseudomonadati</taxon>
        <taxon>Verrucomicrobiota</taxon>
        <taxon>Pedosphaerae</taxon>
        <taxon>Pedosphaerales</taxon>
        <taxon>Pedosphaeraceae</taxon>
        <taxon>Pedosphaera</taxon>
    </lineage>
</organism>
<dbReference type="Gene3D" id="3.40.50.10610">
    <property type="entry name" value="ABC-type transport auxiliary lipoprotein component"/>
    <property type="match status" value="1"/>
</dbReference>
<dbReference type="EMBL" id="ABOX02000058">
    <property type="protein sequence ID" value="EEF57775.1"/>
    <property type="molecule type" value="Genomic_DNA"/>
</dbReference>
<sequence length="81" mass="9440">LYGDFRDRVHPLAVLEMRFLVFKKAGRNRGDVVFQKTYFRRIPLKARTAAATVAGWNEALQEIMKEFTADLTASDQWRNVH</sequence>
<evidence type="ECO:0000313" key="1">
    <source>
        <dbReference type="EMBL" id="EEF57775.1"/>
    </source>
</evidence>
<protein>
    <submittedName>
        <fullName evidence="1">Uncharacterized protein</fullName>
    </submittedName>
</protein>
<dbReference type="AlphaFoldDB" id="B9XQZ8"/>
<comment type="caution">
    <text evidence="1">The sequence shown here is derived from an EMBL/GenBank/DDBJ whole genome shotgun (WGS) entry which is preliminary data.</text>
</comment>
<proteinExistence type="predicted"/>
<name>B9XQZ8_PEDPL</name>
<dbReference type="SUPFAM" id="SSF159594">
    <property type="entry name" value="XCC0632-like"/>
    <property type="match status" value="1"/>
</dbReference>
<evidence type="ECO:0000313" key="2">
    <source>
        <dbReference type="Proteomes" id="UP000003688"/>
    </source>
</evidence>
<accession>B9XQZ8</accession>
<gene>
    <name evidence="1" type="ORF">Cflav_PD0657</name>
</gene>